<evidence type="ECO:0000259" key="1">
    <source>
        <dbReference type="Pfam" id="PF02900"/>
    </source>
</evidence>
<evidence type="ECO:0000313" key="2">
    <source>
        <dbReference type="EMBL" id="KQH81026.1"/>
    </source>
</evidence>
<dbReference type="Proteomes" id="UP000051677">
    <property type="component" value="Unassembled WGS sequence"/>
</dbReference>
<comment type="caution">
    <text evidence="2">The sequence shown here is derived from an EMBL/GenBank/DDBJ whole genome shotgun (WGS) entry which is preliminary data.</text>
</comment>
<dbReference type="OrthoDB" id="8673673at2"/>
<keyword evidence="2" id="KW-0223">Dioxygenase</keyword>
<dbReference type="Gene3D" id="3.40.830.10">
    <property type="entry name" value="LigB-like"/>
    <property type="match status" value="1"/>
</dbReference>
<accession>A0A0Q2LZE6</accession>
<keyword evidence="2" id="KW-0560">Oxidoreductase</keyword>
<sequence length="358" mass="40060">MAHFLGLGLTHYPLLAGTDDHMADLLRWTLTDPDIPAEAKDPANWPPSMRAEWGCDGGLESAAHHRKLLVENLSRCREALDEFGPDVVVVWGDDQYENFREEVIPPFCVLAYGDVEVNPFELMTHRGSPNAWGLPDDTTITLHGDADGARRLADDLIGQGFDVAYSYRKRSDSPFPHAILNTQLFLDYPDAGSHFEYPLIPITVNCYGQHAIARRGGLARFADIADERLDPSGPTPARCFALGAAVAKAFRNKDLRVALVASSSWSHAFLTDKNWHLTPDTAADRRLYRLFAERDYQTWRTTPSHDIVDAGQHEMLNWFCLTGAVDELGLDLAWSELVTTDVFNSNKCFAVFQEGDRR</sequence>
<reference evidence="2 3" key="1">
    <citation type="submission" date="2015-10" db="EMBL/GenBank/DDBJ databases">
        <title>Mycobacterium gordonae draft genome assembly.</title>
        <authorList>
            <person name="Ustinova V."/>
            <person name="Smirnova T."/>
            <person name="Blagodatskikh K."/>
            <person name="Varlamov D."/>
            <person name="Larionova E."/>
            <person name="Chernousova L."/>
        </authorList>
    </citation>
    <scope>NUCLEOTIDE SEQUENCE [LARGE SCALE GENOMIC DNA]</scope>
    <source>
        <strain evidence="2 3">CTRI 14-8773</strain>
    </source>
</reference>
<dbReference type="RefSeq" id="WP_055575786.1">
    <property type="nucleotide sequence ID" value="NZ_LKTM01000001.1"/>
</dbReference>
<dbReference type="GO" id="GO:0016702">
    <property type="term" value="F:oxidoreductase activity, acting on single donors with incorporation of molecular oxygen, incorporation of two atoms of oxygen"/>
    <property type="evidence" value="ECO:0007669"/>
    <property type="project" value="UniProtKB-ARBA"/>
</dbReference>
<dbReference type="InterPro" id="IPR004183">
    <property type="entry name" value="Xdiol_dOase_suB"/>
</dbReference>
<dbReference type="Pfam" id="PF02900">
    <property type="entry name" value="LigB"/>
    <property type="match status" value="1"/>
</dbReference>
<dbReference type="GO" id="GO:0008198">
    <property type="term" value="F:ferrous iron binding"/>
    <property type="evidence" value="ECO:0007669"/>
    <property type="project" value="InterPro"/>
</dbReference>
<protein>
    <submittedName>
        <fullName evidence="2">Extradiol ring-cleavage dioxygenase</fullName>
    </submittedName>
</protein>
<proteinExistence type="predicted"/>
<evidence type="ECO:0000313" key="3">
    <source>
        <dbReference type="Proteomes" id="UP000051677"/>
    </source>
</evidence>
<organism evidence="2 3">
    <name type="scientific">Mycobacterium gordonae</name>
    <dbReference type="NCBI Taxonomy" id="1778"/>
    <lineage>
        <taxon>Bacteria</taxon>
        <taxon>Bacillati</taxon>
        <taxon>Actinomycetota</taxon>
        <taxon>Actinomycetes</taxon>
        <taxon>Mycobacteriales</taxon>
        <taxon>Mycobacteriaceae</taxon>
        <taxon>Mycobacterium</taxon>
    </lineage>
</organism>
<dbReference type="EMBL" id="LKTM01000001">
    <property type="protein sequence ID" value="KQH81026.1"/>
    <property type="molecule type" value="Genomic_DNA"/>
</dbReference>
<gene>
    <name evidence="2" type="ORF">AO501_05210</name>
</gene>
<name>A0A0Q2LZE6_MYCGO</name>
<feature type="domain" description="Extradiol ring-cleavage dioxygenase class III enzyme subunit B" evidence="1">
    <location>
        <begin position="234"/>
        <end position="328"/>
    </location>
</feature>
<dbReference type="SUPFAM" id="SSF53213">
    <property type="entry name" value="LigB-like"/>
    <property type="match status" value="1"/>
</dbReference>
<dbReference type="AlphaFoldDB" id="A0A0Q2LZE6"/>